<feature type="region of interest" description="Disordered" evidence="1">
    <location>
        <begin position="38"/>
        <end position="59"/>
    </location>
</feature>
<dbReference type="Proteomes" id="UP000485058">
    <property type="component" value="Unassembled WGS sequence"/>
</dbReference>
<evidence type="ECO:0000313" key="2">
    <source>
        <dbReference type="EMBL" id="GFH27720.1"/>
    </source>
</evidence>
<evidence type="ECO:0000256" key="1">
    <source>
        <dbReference type="SAM" id="MobiDB-lite"/>
    </source>
</evidence>
<protein>
    <submittedName>
        <fullName evidence="2">Uncharacterized protein</fullName>
    </submittedName>
</protein>
<keyword evidence="3" id="KW-1185">Reference proteome</keyword>
<sequence length="105" mass="11446">MMAFESVEALLAGYTSKPSHAVFSYPVATAAFGARSVQQQGGGNTWGEPALHPAHSPGQLRHNLPSACGEIPFEERKAFFIRRTWIGAARCDTVPCHQLPWLLPD</sequence>
<evidence type="ECO:0000313" key="3">
    <source>
        <dbReference type="Proteomes" id="UP000485058"/>
    </source>
</evidence>
<name>A0A6A0A5E3_HAELA</name>
<organism evidence="2 3">
    <name type="scientific">Haematococcus lacustris</name>
    <name type="common">Green alga</name>
    <name type="synonym">Haematococcus pluvialis</name>
    <dbReference type="NCBI Taxonomy" id="44745"/>
    <lineage>
        <taxon>Eukaryota</taxon>
        <taxon>Viridiplantae</taxon>
        <taxon>Chlorophyta</taxon>
        <taxon>core chlorophytes</taxon>
        <taxon>Chlorophyceae</taxon>
        <taxon>CS clade</taxon>
        <taxon>Chlamydomonadales</taxon>
        <taxon>Haematococcaceae</taxon>
        <taxon>Haematococcus</taxon>
    </lineage>
</organism>
<comment type="caution">
    <text evidence="2">The sequence shown here is derived from an EMBL/GenBank/DDBJ whole genome shotgun (WGS) entry which is preliminary data.</text>
</comment>
<reference evidence="2 3" key="1">
    <citation type="submission" date="2020-02" db="EMBL/GenBank/DDBJ databases">
        <title>Draft genome sequence of Haematococcus lacustris strain NIES-144.</title>
        <authorList>
            <person name="Morimoto D."/>
            <person name="Nakagawa S."/>
            <person name="Yoshida T."/>
            <person name="Sawayama S."/>
        </authorList>
    </citation>
    <scope>NUCLEOTIDE SEQUENCE [LARGE SCALE GENOMIC DNA]</scope>
    <source>
        <strain evidence="2 3">NIES-144</strain>
    </source>
</reference>
<dbReference type="AlphaFoldDB" id="A0A6A0A5E3"/>
<accession>A0A6A0A5E3</accession>
<gene>
    <name evidence="2" type="ORF">HaLaN_26091</name>
</gene>
<dbReference type="EMBL" id="BLLF01003591">
    <property type="protein sequence ID" value="GFH27720.1"/>
    <property type="molecule type" value="Genomic_DNA"/>
</dbReference>
<proteinExistence type="predicted"/>